<evidence type="ECO:0000256" key="8">
    <source>
        <dbReference type="ARBA" id="ARBA00023006"/>
    </source>
</evidence>
<evidence type="ECO:0000256" key="6">
    <source>
        <dbReference type="ARBA" id="ARBA00022786"/>
    </source>
</evidence>
<dbReference type="FunFam" id="3.30.1460.50:FF:000003">
    <property type="entry name" value="Autophagy-related protein 3"/>
    <property type="match status" value="1"/>
</dbReference>
<dbReference type="Gene3D" id="3.30.1460.50">
    <property type="match status" value="1"/>
</dbReference>
<keyword evidence="11" id="KW-1185">Reference proteome</keyword>
<accession>A0A6A4X128</accession>
<organism evidence="10 11">
    <name type="scientific">Amphibalanus amphitrite</name>
    <name type="common">Striped barnacle</name>
    <name type="synonym">Balanus amphitrite</name>
    <dbReference type="NCBI Taxonomy" id="1232801"/>
    <lineage>
        <taxon>Eukaryota</taxon>
        <taxon>Metazoa</taxon>
        <taxon>Ecdysozoa</taxon>
        <taxon>Arthropoda</taxon>
        <taxon>Crustacea</taxon>
        <taxon>Multicrustacea</taxon>
        <taxon>Cirripedia</taxon>
        <taxon>Thoracica</taxon>
        <taxon>Thoracicalcarea</taxon>
        <taxon>Balanomorpha</taxon>
        <taxon>Balanoidea</taxon>
        <taxon>Balanidae</taxon>
        <taxon>Amphibalaninae</taxon>
        <taxon>Amphibalanus</taxon>
    </lineage>
</organism>
<evidence type="ECO:0000256" key="4">
    <source>
        <dbReference type="ARBA" id="ARBA00022448"/>
    </source>
</evidence>
<name>A0A6A4X128_AMPAM</name>
<dbReference type="PANTHER" id="PTHR12866">
    <property type="entry name" value="UBIQUITIN-LIKE-CONJUGATING ENZYME ATG3"/>
    <property type="match status" value="1"/>
</dbReference>
<dbReference type="GO" id="GO:0015031">
    <property type="term" value="P:protein transport"/>
    <property type="evidence" value="ECO:0007669"/>
    <property type="project" value="UniProtKB-KW"/>
</dbReference>
<gene>
    <name evidence="10" type="primary">ATG3</name>
    <name evidence="10" type="ORF">FJT64_002160</name>
</gene>
<keyword evidence="4" id="KW-0813">Transport</keyword>
<sequence length="164" mass="18456">MEEFEEAGLDDPDDALARTLPAPAAPCAASGAPSTATEPAGEEIVRTRTYNLNITYDNYYRTPRLWLQGFDESRQPLSVDQMYEDFSQDHANKTITMETHPHLAGPPQASIHPCKHADTMKKLVETAEEGGRQIPVQKYLIVFLKFMQAIIPTIEYDFTQNIQL</sequence>
<dbReference type="PANTHER" id="PTHR12866:SF2">
    <property type="entry name" value="UBIQUITIN-LIKE-CONJUGATING ENZYME ATG3"/>
    <property type="match status" value="1"/>
</dbReference>
<proteinExistence type="inferred from homology"/>
<dbReference type="GO" id="GO:0000422">
    <property type="term" value="P:autophagy of mitochondrion"/>
    <property type="evidence" value="ECO:0007669"/>
    <property type="project" value="TreeGrafter"/>
</dbReference>
<evidence type="ECO:0000256" key="9">
    <source>
        <dbReference type="ARBA" id="ARBA00034553"/>
    </source>
</evidence>
<dbReference type="GO" id="GO:0061723">
    <property type="term" value="P:glycophagy"/>
    <property type="evidence" value="ECO:0007669"/>
    <property type="project" value="TreeGrafter"/>
</dbReference>
<keyword evidence="7" id="KW-0653">Protein transport</keyword>
<comment type="similarity">
    <text evidence="2">Belongs to the ATG3 family.</text>
</comment>
<dbReference type="GO" id="GO:0005829">
    <property type="term" value="C:cytosol"/>
    <property type="evidence" value="ECO:0007669"/>
    <property type="project" value="TreeGrafter"/>
</dbReference>
<protein>
    <recommendedName>
        <fullName evidence="3">Ubiquitin-like-conjugating enzyme ATG3</fullName>
    </recommendedName>
    <alternativeName>
        <fullName evidence="9">Autophagy-related protein 3</fullName>
    </alternativeName>
</protein>
<evidence type="ECO:0000256" key="5">
    <source>
        <dbReference type="ARBA" id="ARBA00022490"/>
    </source>
</evidence>
<evidence type="ECO:0000313" key="11">
    <source>
        <dbReference type="Proteomes" id="UP000440578"/>
    </source>
</evidence>
<dbReference type="GO" id="GO:0000407">
    <property type="term" value="C:phagophore assembly site"/>
    <property type="evidence" value="ECO:0007669"/>
    <property type="project" value="TreeGrafter"/>
</dbReference>
<keyword evidence="5" id="KW-0963">Cytoplasm</keyword>
<evidence type="ECO:0000256" key="2">
    <source>
        <dbReference type="ARBA" id="ARBA00007683"/>
    </source>
</evidence>
<keyword evidence="6" id="KW-0833">Ubl conjugation pathway</keyword>
<evidence type="ECO:0000256" key="3">
    <source>
        <dbReference type="ARBA" id="ARBA00017573"/>
    </source>
</evidence>
<keyword evidence="8" id="KW-0072">Autophagy</keyword>
<dbReference type="GO" id="GO:0000045">
    <property type="term" value="P:autophagosome assembly"/>
    <property type="evidence" value="ECO:0007669"/>
    <property type="project" value="TreeGrafter"/>
</dbReference>
<comment type="caution">
    <text evidence="10">The sequence shown here is derived from an EMBL/GenBank/DDBJ whole genome shotgun (WGS) entry which is preliminary data.</text>
</comment>
<reference evidence="10 11" key="1">
    <citation type="submission" date="2019-07" db="EMBL/GenBank/DDBJ databases">
        <title>Draft genome assembly of a fouling barnacle, Amphibalanus amphitrite (Darwin, 1854): The first reference genome for Thecostraca.</title>
        <authorList>
            <person name="Kim W."/>
        </authorList>
    </citation>
    <scope>NUCLEOTIDE SEQUENCE [LARGE SCALE GENOMIC DNA]</scope>
    <source>
        <strain evidence="10">SNU_AA5</strain>
        <tissue evidence="10">Soma without cirri and trophi</tissue>
    </source>
</reference>
<evidence type="ECO:0000313" key="10">
    <source>
        <dbReference type="EMBL" id="KAF0308528.1"/>
    </source>
</evidence>
<dbReference type="OrthoDB" id="1584384at2759"/>
<dbReference type="InterPro" id="IPR007135">
    <property type="entry name" value="Atg3/Atg10"/>
</dbReference>
<dbReference type="Proteomes" id="UP000440578">
    <property type="component" value="Unassembled WGS sequence"/>
</dbReference>
<comment type="subcellular location">
    <subcellularLocation>
        <location evidence="1">Cytoplasm</location>
    </subcellularLocation>
</comment>
<dbReference type="Pfam" id="PF03987">
    <property type="entry name" value="Autophagy_act_C"/>
    <property type="match status" value="1"/>
</dbReference>
<evidence type="ECO:0000256" key="7">
    <source>
        <dbReference type="ARBA" id="ARBA00022927"/>
    </source>
</evidence>
<evidence type="ECO:0000256" key="1">
    <source>
        <dbReference type="ARBA" id="ARBA00004496"/>
    </source>
</evidence>
<dbReference type="AlphaFoldDB" id="A0A6A4X128"/>
<dbReference type="GO" id="GO:0019776">
    <property type="term" value="F:Atg8-family ligase activity"/>
    <property type="evidence" value="ECO:0007669"/>
    <property type="project" value="TreeGrafter"/>
</dbReference>
<dbReference type="EMBL" id="VIIS01000481">
    <property type="protein sequence ID" value="KAF0308528.1"/>
    <property type="molecule type" value="Genomic_DNA"/>
</dbReference>
<dbReference type="GO" id="GO:0044804">
    <property type="term" value="P:nucleophagy"/>
    <property type="evidence" value="ECO:0007669"/>
    <property type="project" value="TreeGrafter"/>
</dbReference>